<dbReference type="Proteomes" id="UP001289066">
    <property type="component" value="Unassembled WGS sequence"/>
</dbReference>
<dbReference type="AlphaFoldDB" id="A0AAW9J9D0"/>
<dbReference type="InterPro" id="IPR050303">
    <property type="entry name" value="GatZ_KbaZ_carbometab"/>
</dbReference>
<organism evidence="2 3">
    <name type="scientific">Clostridium perfringens</name>
    <dbReference type="NCBI Taxonomy" id="1502"/>
    <lineage>
        <taxon>Bacteria</taxon>
        <taxon>Bacillati</taxon>
        <taxon>Bacillota</taxon>
        <taxon>Clostridia</taxon>
        <taxon>Eubacteriales</taxon>
        <taxon>Clostridiaceae</taxon>
        <taxon>Clostridium</taxon>
    </lineage>
</organism>
<feature type="transmembrane region" description="Helical" evidence="1">
    <location>
        <begin position="156"/>
        <end position="174"/>
    </location>
</feature>
<dbReference type="PROSITE" id="PS51108">
    <property type="entry name" value="PTS_EIID"/>
    <property type="match status" value="1"/>
</dbReference>
<feature type="transmembrane region" description="Helical" evidence="1">
    <location>
        <begin position="116"/>
        <end position="136"/>
    </location>
</feature>
<dbReference type="Pfam" id="PF03613">
    <property type="entry name" value="EIID-AGA"/>
    <property type="match status" value="1"/>
</dbReference>
<feature type="transmembrane region" description="Helical" evidence="1">
    <location>
        <begin position="45"/>
        <end position="62"/>
    </location>
</feature>
<dbReference type="InterPro" id="IPR004704">
    <property type="entry name" value="PTS_IID_man"/>
</dbReference>
<reference evidence="2" key="1">
    <citation type="submission" date="2019-11" db="EMBL/GenBank/DDBJ databases">
        <title>Characterization of Clostridium perfringens isolates from swine manure treated agricultural soils.</title>
        <authorList>
            <person name="Wushke S.T."/>
        </authorList>
    </citation>
    <scope>NUCLEOTIDE SEQUENCE</scope>
    <source>
        <strain evidence="2">X15</strain>
    </source>
</reference>
<dbReference type="PANTHER" id="PTHR32502">
    <property type="entry name" value="N-ACETYLGALACTOSAMINE PERMEASE II COMPONENT-RELATED"/>
    <property type="match status" value="1"/>
</dbReference>
<protein>
    <submittedName>
        <fullName evidence="2">PTS mannose transporter subunit IID</fullName>
    </submittedName>
</protein>
<feature type="non-terminal residue" evidence="2">
    <location>
        <position position="180"/>
    </location>
</feature>
<sequence>HIVTLLAGITGAMEEQNSRDENFDESSISAVKTSLMGPMAGLGDSFFWGTLLTIAVGIGVSFAQEGSIMGPIMFLLIINIPGFLARFYCLKFGFKYGVKFFTNMSSNGVIEKVTKCASVLGLMVIGGMIASTVSMPITLEVGVGQIVEPLQKYLDQIMPCLLPACAFGVMYWLLGKNIKT</sequence>
<dbReference type="GO" id="GO:0009401">
    <property type="term" value="P:phosphoenolpyruvate-dependent sugar phosphotransferase system"/>
    <property type="evidence" value="ECO:0007669"/>
    <property type="project" value="InterPro"/>
</dbReference>
<keyword evidence="1" id="KW-0812">Transmembrane</keyword>
<dbReference type="PANTHER" id="PTHR32502:SF23">
    <property type="entry name" value="TRANSPORT PROTEIN, PTS SYSTEM"/>
    <property type="match status" value="1"/>
</dbReference>
<feature type="non-terminal residue" evidence="2">
    <location>
        <position position="1"/>
    </location>
</feature>
<dbReference type="EMBL" id="WNVG01000709">
    <property type="protein sequence ID" value="MDZ5034594.1"/>
    <property type="molecule type" value="Genomic_DNA"/>
</dbReference>
<evidence type="ECO:0000313" key="2">
    <source>
        <dbReference type="EMBL" id="MDZ5034594.1"/>
    </source>
</evidence>
<keyword evidence="1" id="KW-1133">Transmembrane helix</keyword>
<name>A0AAW9J9D0_CLOPF</name>
<evidence type="ECO:0000256" key="1">
    <source>
        <dbReference type="SAM" id="Phobius"/>
    </source>
</evidence>
<feature type="transmembrane region" description="Helical" evidence="1">
    <location>
        <begin position="68"/>
        <end position="89"/>
    </location>
</feature>
<dbReference type="GO" id="GO:0005886">
    <property type="term" value="C:plasma membrane"/>
    <property type="evidence" value="ECO:0007669"/>
    <property type="project" value="TreeGrafter"/>
</dbReference>
<gene>
    <name evidence="2" type="ORF">GNF81_18015</name>
</gene>
<comment type="caution">
    <text evidence="2">The sequence shown here is derived from an EMBL/GenBank/DDBJ whole genome shotgun (WGS) entry which is preliminary data.</text>
</comment>
<accession>A0AAW9J9D0</accession>
<dbReference type="RefSeq" id="WP_322413028.1">
    <property type="nucleotide sequence ID" value="NZ_WNVG01000709.1"/>
</dbReference>
<proteinExistence type="predicted"/>
<evidence type="ECO:0000313" key="3">
    <source>
        <dbReference type="Proteomes" id="UP001289066"/>
    </source>
</evidence>
<keyword evidence="1" id="KW-0472">Membrane</keyword>